<proteinExistence type="predicted"/>
<evidence type="ECO:0000256" key="1">
    <source>
        <dbReference type="PROSITE-ProRule" id="PRU00259"/>
    </source>
</evidence>
<gene>
    <name evidence="3" type="ORF">ZIOFF_027004</name>
</gene>
<dbReference type="PANTHER" id="PTHR23315">
    <property type="entry name" value="U BOX DOMAIN-CONTAINING"/>
    <property type="match status" value="1"/>
</dbReference>
<feature type="domain" description="U-box" evidence="2">
    <location>
        <begin position="32"/>
        <end position="300"/>
    </location>
</feature>
<sequence length="383" mass="41671">MGSSENWASTESSSSRGLYGRASAAELEGIIVRVGSGEEEQKVQAAMEIRRLTKTSSRNRRHLSLAVDPLVAMLRSPSYESCEAAILALLNLAVKDERNKISIVDAGALEPLISFLDSTNLDLQGFATAALFTLSASSVNKPRISASGAIPLLVKVVEEGSQQAKMDAIAALQNLSTIQDNLRSILSLHPIPSLVSFLKSCDKSTKPAEKCCALLELLVNFDEGRTALTREEGGVLSVVEVLEEGSPPSREHAVGALLTMCESDRSRYREVILREGAIPGLLELTVQGSVQCQAKARRLLELLRESPYRRRQLEADTLENIVSSIVSKVVDGDEQTEKAKKMLAEMVQISMEQSLRHLQRRALVVCTPTELPLANRPSQVPSK</sequence>
<evidence type="ECO:0000313" key="4">
    <source>
        <dbReference type="Proteomes" id="UP000734854"/>
    </source>
</evidence>
<dbReference type="PROSITE" id="PS50176">
    <property type="entry name" value="ARM_REPEAT"/>
    <property type="match status" value="2"/>
</dbReference>
<dbReference type="SMART" id="SM00185">
    <property type="entry name" value="ARM"/>
    <property type="match status" value="5"/>
</dbReference>
<keyword evidence="4" id="KW-1185">Reference proteome</keyword>
<dbReference type="InterPro" id="IPR058678">
    <property type="entry name" value="ARM_PUB"/>
</dbReference>
<name>A0A8J5H5L7_ZINOF</name>
<comment type="caution">
    <text evidence="3">The sequence shown here is derived from an EMBL/GenBank/DDBJ whole genome shotgun (WGS) entry which is preliminary data.</text>
</comment>
<dbReference type="OrthoDB" id="7537227at2759"/>
<protein>
    <recommendedName>
        <fullName evidence="2">U-box domain-containing protein</fullName>
    </recommendedName>
</protein>
<dbReference type="Pfam" id="PF25598">
    <property type="entry name" value="ARM_PUB"/>
    <property type="match status" value="1"/>
</dbReference>
<feature type="repeat" description="ARM" evidence="1">
    <location>
        <begin position="107"/>
        <end position="149"/>
    </location>
</feature>
<dbReference type="FunFam" id="1.25.10.10:FF:000300">
    <property type="entry name" value="U-box domain-containing protein 4"/>
    <property type="match status" value="1"/>
</dbReference>
<evidence type="ECO:0000313" key="3">
    <source>
        <dbReference type="EMBL" id="KAG6516539.1"/>
    </source>
</evidence>
<dbReference type="PANTHER" id="PTHR23315:SF65">
    <property type="entry name" value="ARM REPEAT SUPERFAMILY PROTEIN"/>
    <property type="match status" value="1"/>
</dbReference>
<evidence type="ECO:0000259" key="2">
    <source>
        <dbReference type="Pfam" id="PF25598"/>
    </source>
</evidence>
<dbReference type="Proteomes" id="UP000734854">
    <property type="component" value="Unassembled WGS sequence"/>
</dbReference>
<dbReference type="InterPro" id="IPR000225">
    <property type="entry name" value="Armadillo"/>
</dbReference>
<feature type="repeat" description="ARM" evidence="1">
    <location>
        <begin position="65"/>
        <end position="107"/>
    </location>
</feature>
<organism evidence="3 4">
    <name type="scientific">Zingiber officinale</name>
    <name type="common">Ginger</name>
    <name type="synonym">Amomum zingiber</name>
    <dbReference type="NCBI Taxonomy" id="94328"/>
    <lineage>
        <taxon>Eukaryota</taxon>
        <taxon>Viridiplantae</taxon>
        <taxon>Streptophyta</taxon>
        <taxon>Embryophyta</taxon>
        <taxon>Tracheophyta</taxon>
        <taxon>Spermatophyta</taxon>
        <taxon>Magnoliopsida</taxon>
        <taxon>Liliopsida</taxon>
        <taxon>Zingiberales</taxon>
        <taxon>Zingiberaceae</taxon>
        <taxon>Zingiber</taxon>
    </lineage>
</organism>
<accession>A0A8J5H5L7</accession>
<dbReference type="AlphaFoldDB" id="A0A8J5H5L7"/>
<reference evidence="3 4" key="1">
    <citation type="submission" date="2020-08" db="EMBL/GenBank/DDBJ databases">
        <title>Plant Genome Project.</title>
        <authorList>
            <person name="Zhang R.-G."/>
        </authorList>
    </citation>
    <scope>NUCLEOTIDE SEQUENCE [LARGE SCALE GENOMIC DNA]</scope>
    <source>
        <tissue evidence="3">Rhizome</tissue>
    </source>
</reference>
<dbReference type="EMBL" id="JACMSC010000007">
    <property type="protein sequence ID" value="KAG6516539.1"/>
    <property type="molecule type" value="Genomic_DNA"/>
</dbReference>